<feature type="domain" description="DUF4283" evidence="1">
    <location>
        <begin position="27"/>
        <end position="72"/>
    </location>
</feature>
<dbReference type="AlphaFoldDB" id="A0AAF0QTF5"/>
<evidence type="ECO:0000259" key="1">
    <source>
        <dbReference type="Pfam" id="PF14111"/>
    </source>
</evidence>
<protein>
    <recommendedName>
        <fullName evidence="1">DUF4283 domain-containing protein</fullName>
    </recommendedName>
</protein>
<dbReference type="Pfam" id="PF14111">
    <property type="entry name" value="DUF4283"/>
    <property type="match status" value="1"/>
</dbReference>
<dbReference type="InterPro" id="IPR025558">
    <property type="entry name" value="DUF4283"/>
</dbReference>
<accession>A0AAF0QTF5</accession>
<gene>
    <name evidence="2" type="ORF">MTR67_022423</name>
</gene>
<reference evidence="2" key="1">
    <citation type="submission" date="2023-08" db="EMBL/GenBank/DDBJ databases">
        <title>A de novo genome assembly of Solanum verrucosum Schlechtendal, a Mexican diploid species geographically isolated from the other diploid A-genome species in potato relatives.</title>
        <authorList>
            <person name="Hosaka K."/>
        </authorList>
    </citation>
    <scope>NUCLEOTIDE SEQUENCE</scope>
    <source>
        <tissue evidence="2">Young leaves</tissue>
    </source>
</reference>
<keyword evidence="3" id="KW-1185">Reference proteome</keyword>
<evidence type="ECO:0000313" key="3">
    <source>
        <dbReference type="Proteomes" id="UP001234989"/>
    </source>
</evidence>
<proteinExistence type="predicted"/>
<sequence length="83" mass="9912">MKQLSYNNGTPRIVWTKEEVNRMNILKDLQYAVIGKFSYGWPELKELRTIIPRQCNIKGECKIRLLRNRHDLISWISRHISSI</sequence>
<dbReference type="Proteomes" id="UP001234989">
    <property type="component" value="Chromosome 5"/>
</dbReference>
<evidence type="ECO:0000313" key="2">
    <source>
        <dbReference type="EMBL" id="WMV29038.1"/>
    </source>
</evidence>
<name>A0AAF0QTF5_SOLVR</name>
<organism evidence="2 3">
    <name type="scientific">Solanum verrucosum</name>
    <dbReference type="NCBI Taxonomy" id="315347"/>
    <lineage>
        <taxon>Eukaryota</taxon>
        <taxon>Viridiplantae</taxon>
        <taxon>Streptophyta</taxon>
        <taxon>Embryophyta</taxon>
        <taxon>Tracheophyta</taxon>
        <taxon>Spermatophyta</taxon>
        <taxon>Magnoliopsida</taxon>
        <taxon>eudicotyledons</taxon>
        <taxon>Gunneridae</taxon>
        <taxon>Pentapetalae</taxon>
        <taxon>asterids</taxon>
        <taxon>lamiids</taxon>
        <taxon>Solanales</taxon>
        <taxon>Solanaceae</taxon>
        <taxon>Solanoideae</taxon>
        <taxon>Solaneae</taxon>
        <taxon>Solanum</taxon>
    </lineage>
</organism>
<dbReference type="EMBL" id="CP133616">
    <property type="protein sequence ID" value="WMV29038.1"/>
    <property type="molecule type" value="Genomic_DNA"/>
</dbReference>